<dbReference type="Pfam" id="PF07906">
    <property type="entry name" value="Toxin_15"/>
    <property type="match status" value="1"/>
</dbReference>
<evidence type="ECO:0000256" key="1">
    <source>
        <dbReference type="SAM" id="MobiDB-lite"/>
    </source>
</evidence>
<accession>A0A918P0B1</accession>
<sequence length="593" mass="66624">MLRIGPANSFTSFPPCPSENKPFTCGNAPTLPSSPPAHTADTTSLAGQLVTARAETATDSPSGPDRLARDRELLFPERPAVPSELESAMLDGSLDDIRQALKTHGKTATADCRLKAEVLLGHWDNLSLIDQSGQPAWQTDKGLHNWLKHTGRPYYSRNGNPKVNRNCELHFANAPEQIIACRHLATHLVSNSEGKPGSWLSPYRSDTGVTSSVAADTDDMFVELVSKAEENHLIIDDEFDVFLHDQFTAMTTCQETTRKYLVHAFSHAMALHLERKPEGYTVSLFDPNATEVYARLHVRNLDELPTDFKQLLSFQNFFPSSGGALILQRIESPAKNPATFKPRSFTVHQRHPDATLPSAAQVMLHKTPYNVLFGSFASVSRLTKDADFHAMEGWLRDCAENCSDNPVALLRLSESVLERIDLNALLLHPSKALGCSHLDRLIKTNNRSMLERLLEELDNINASLHLSEQQIMACLANDLPLPKYVISEQRFKSFCDRFRRGKITLSHMKTLLARNTSWTAGNQKAFAAMTNQLIKRKSVRKLKLFQELPRSVLGRLDEQTVHKVRDIVANWHPWYKRLAAFLRLKRRQTTQKG</sequence>
<gene>
    <name evidence="3" type="ORF">GCM10011289_11130</name>
</gene>
<keyword evidence="4" id="KW-1185">Reference proteome</keyword>
<evidence type="ECO:0000313" key="4">
    <source>
        <dbReference type="Proteomes" id="UP000645257"/>
    </source>
</evidence>
<evidence type="ECO:0000313" key="3">
    <source>
        <dbReference type="EMBL" id="GGY09996.1"/>
    </source>
</evidence>
<reference evidence="3" key="1">
    <citation type="journal article" date="2014" name="Int. J. Syst. Evol. Microbiol.">
        <title>Complete genome sequence of Corynebacterium casei LMG S-19264T (=DSM 44701T), isolated from a smear-ripened cheese.</title>
        <authorList>
            <consortium name="US DOE Joint Genome Institute (JGI-PGF)"/>
            <person name="Walter F."/>
            <person name="Albersmeier A."/>
            <person name="Kalinowski J."/>
            <person name="Ruckert C."/>
        </authorList>
    </citation>
    <scope>NUCLEOTIDE SEQUENCE</scope>
    <source>
        <strain evidence="3">KCTC 32182</strain>
    </source>
</reference>
<dbReference type="EMBL" id="BMYX01000004">
    <property type="protein sequence ID" value="GGY09996.1"/>
    <property type="molecule type" value="Genomic_DNA"/>
</dbReference>
<organism evidence="3 4">
    <name type="scientific">Paludibacterium paludis</name>
    <dbReference type="NCBI Taxonomy" id="1225769"/>
    <lineage>
        <taxon>Bacteria</taxon>
        <taxon>Pseudomonadati</taxon>
        <taxon>Pseudomonadota</taxon>
        <taxon>Betaproteobacteria</taxon>
        <taxon>Neisseriales</taxon>
        <taxon>Chromobacteriaceae</taxon>
        <taxon>Paludibacterium</taxon>
    </lineage>
</organism>
<dbReference type="AlphaFoldDB" id="A0A918P0B1"/>
<feature type="domain" description="ShET2 enterotoxin N-terminal" evidence="2">
    <location>
        <begin position="148"/>
        <end position="305"/>
    </location>
</feature>
<protein>
    <recommendedName>
        <fullName evidence="2">ShET2 enterotoxin N-terminal domain-containing protein</fullName>
    </recommendedName>
</protein>
<comment type="caution">
    <text evidence="3">The sequence shown here is derived from an EMBL/GenBank/DDBJ whole genome shotgun (WGS) entry which is preliminary data.</text>
</comment>
<proteinExistence type="predicted"/>
<name>A0A918P0B1_9NEIS</name>
<dbReference type="InterPro" id="IPR012927">
    <property type="entry name" value="Toxin_15_N"/>
</dbReference>
<dbReference type="RefSeq" id="WP_189532090.1">
    <property type="nucleotide sequence ID" value="NZ_BMYX01000004.1"/>
</dbReference>
<dbReference type="Proteomes" id="UP000645257">
    <property type="component" value="Unassembled WGS sequence"/>
</dbReference>
<feature type="region of interest" description="Disordered" evidence="1">
    <location>
        <begin position="24"/>
        <end position="43"/>
    </location>
</feature>
<reference evidence="3" key="2">
    <citation type="submission" date="2020-09" db="EMBL/GenBank/DDBJ databases">
        <authorList>
            <person name="Sun Q."/>
            <person name="Kim S."/>
        </authorList>
    </citation>
    <scope>NUCLEOTIDE SEQUENCE</scope>
    <source>
        <strain evidence="3">KCTC 32182</strain>
    </source>
</reference>
<evidence type="ECO:0000259" key="2">
    <source>
        <dbReference type="Pfam" id="PF07906"/>
    </source>
</evidence>